<reference evidence="6" key="3">
    <citation type="submission" date="2016-03" db="UniProtKB">
        <authorList>
            <consortium name="EnsemblProtists"/>
        </authorList>
    </citation>
    <scope>IDENTIFICATION</scope>
</reference>
<dbReference type="EMBL" id="JH993068">
    <property type="protein sequence ID" value="EKX36768.1"/>
    <property type="molecule type" value="Genomic_DNA"/>
</dbReference>
<dbReference type="PANTHER" id="PTHR43399">
    <property type="entry name" value="SUBTILISIN-RELATED"/>
    <property type="match status" value="1"/>
</dbReference>
<feature type="domain" description="Peptidase S8/S53" evidence="4">
    <location>
        <begin position="1028"/>
        <end position="1409"/>
    </location>
</feature>
<dbReference type="GO" id="GO:0004252">
    <property type="term" value="F:serine-type endopeptidase activity"/>
    <property type="evidence" value="ECO:0007669"/>
    <property type="project" value="InterPro"/>
</dbReference>
<feature type="region of interest" description="Disordered" evidence="2">
    <location>
        <begin position="1933"/>
        <end position="1967"/>
    </location>
</feature>
<dbReference type="PANTHER" id="PTHR43399:SF4">
    <property type="entry name" value="CELL WALL-ASSOCIATED PROTEASE"/>
    <property type="match status" value="1"/>
</dbReference>
<dbReference type="EnsemblProtists" id="EKX36768">
    <property type="protein sequence ID" value="EKX36768"/>
    <property type="gene ID" value="GUITHDRAFT_145509"/>
</dbReference>
<keyword evidence="3" id="KW-1133">Transmembrane helix</keyword>
<dbReference type="HOGENOM" id="CLU_233823_0_0_1"/>
<feature type="compositionally biased region" description="Basic and acidic residues" evidence="2">
    <location>
        <begin position="1939"/>
        <end position="1956"/>
    </location>
</feature>
<dbReference type="Proteomes" id="UP000011087">
    <property type="component" value="Unassembled WGS sequence"/>
</dbReference>
<dbReference type="STRING" id="905079.L1IKK8"/>
<dbReference type="Gene3D" id="3.40.50.200">
    <property type="entry name" value="Peptidase S8/S53 domain"/>
    <property type="match status" value="1"/>
</dbReference>
<reference evidence="5 7" key="1">
    <citation type="journal article" date="2012" name="Nature">
        <title>Algal genomes reveal evolutionary mosaicism and the fate of nucleomorphs.</title>
        <authorList>
            <consortium name="DOE Joint Genome Institute"/>
            <person name="Curtis B.A."/>
            <person name="Tanifuji G."/>
            <person name="Burki F."/>
            <person name="Gruber A."/>
            <person name="Irimia M."/>
            <person name="Maruyama S."/>
            <person name="Arias M.C."/>
            <person name="Ball S.G."/>
            <person name="Gile G.H."/>
            <person name="Hirakawa Y."/>
            <person name="Hopkins J.F."/>
            <person name="Kuo A."/>
            <person name="Rensing S.A."/>
            <person name="Schmutz J."/>
            <person name="Symeonidi A."/>
            <person name="Elias M."/>
            <person name="Eveleigh R.J."/>
            <person name="Herman E.K."/>
            <person name="Klute M.J."/>
            <person name="Nakayama T."/>
            <person name="Obornik M."/>
            <person name="Reyes-Prieto A."/>
            <person name="Armbrust E.V."/>
            <person name="Aves S.J."/>
            <person name="Beiko R.G."/>
            <person name="Coutinho P."/>
            <person name="Dacks J.B."/>
            <person name="Durnford D.G."/>
            <person name="Fast N.M."/>
            <person name="Green B.R."/>
            <person name="Grisdale C.J."/>
            <person name="Hempel F."/>
            <person name="Henrissat B."/>
            <person name="Hoppner M.P."/>
            <person name="Ishida K."/>
            <person name="Kim E."/>
            <person name="Koreny L."/>
            <person name="Kroth P.G."/>
            <person name="Liu Y."/>
            <person name="Malik S.B."/>
            <person name="Maier U.G."/>
            <person name="McRose D."/>
            <person name="Mock T."/>
            <person name="Neilson J.A."/>
            <person name="Onodera N.T."/>
            <person name="Poole A.M."/>
            <person name="Pritham E.J."/>
            <person name="Richards T.A."/>
            <person name="Rocap G."/>
            <person name="Roy S.W."/>
            <person name="Sarai C."/>
            <person name="Schaack S."/>
            <person name="Shirato S."/>
            <person name="Slamovits C.H."/>
            <person name="Spencer D.F."/>
            <person name="Suzuki S."/>
            <person name="Worden A.Z."/>
            <person name="Zauner S."/>
            <person name="Barry K."/>
            <person name="Bell C."/>
            <person name="Bharti A.K."/>
            <person name="Crow J.A."/>
            <person name="Grimwood J."/>
            <person name="Kramer R."/>
            <person name="Lindquist E."/>
            <person name="Lucas S."/>
            <person name="Salamov A."/>
            <person name="McFadden G.I."/>
            <person name="Lane C.E."/>
            <person name="Keeling P.J."/>
            <person name="Gray M.W."/>
            <person name="Grigoriev I.V."/>
            <person name="Archibald J.M."/>
        </authorList>
    </citation>
    <scope>NUCLEOTIDE SEQUENCE</scope>
    <source>
        <strain evidence="5 7">CCMP2712</strain>
    </source>
</reference>
<evidence type="ECO:0000313" key="5">
    <source>
        <dbReference type="EMBL" id="EKX36768.1"/>
    </source>
</evidence>
<evidence type="ECO:0000256" key="2">
    <source>
        <dbReference type="SAM" id="MobiDB-lite"/>
    </source>
</evidence>
<dbReference type="GO" id="GO:0006508">
    <property type="term" value="P:proteolysis"/>
    <property type="evidence" value="ECO:0007669"/>
    <property type="project" value="InterPro"/>
</dbReference>
<keyword evidence="3" id="KW-0472">Membrane</keyword>
<feature type="compositionally biased region" description="Low complexity" evidence="2">
    <location>
        <begin position="1957"/>
        <end position="1966"/>
    </location>
</feature>
<dbReference type="InterPro" id="IPR036852">
    <property type="entry name" value="Peptidase_S8/S53_dom_sf"/>
</dbReference>
<dbReference type="PaxDb" id="55529-EKX36768"/>
<evidence type="ECO:0000256" key="3">
    <source>
        <dbReference type="SAM" id="Phobius"/>
    </source>
</evidence>
<organism evidence="5">
    <name type="scientific">Guillardia theta (strain CCMP2712)</name>
    <name type="common">Cryptophyte</name>
    <dbReference type="NCBI Taxonomy" id="905079"/>
    <lineage>
        <taxon>Eukaryota</taxon>
        <taxon>Cryptophyceae</taxon>
        <taxon>Pyrenomonadales</taxon>
        <taxon>Geminigeraceae</taxon>
        <taxon>Guillardia</taxon>
    </lineage>
</organism>
<accession>L1IKK8</accession>
<evidence type="ECO:0000313" key="7">
    <source>
        <dbReference type="Proteomes" id="UP000011087"/>
    </source>
</evidence>
<keyword evidence="3" id="KW-0812">Transmembrane</keyword>
<dbReference type="Pfam" id="PF00082">
    <property type="entry name" value="Peptidase_S8"/>
    <property type="match status" value="1"/>
</dbReference>
<comment type="similarity">
    <text evidence="1">Belongs to the peptidase S8 family.</text>
</comment>
<evidence type="ECO:0000256" key="1">
    <source>
        <dbReference type="ARBA" id="ARBA00011073"/>
    </source>
</evidence>
<dbReference type="RefSeq" id="XP_005823748.1">
    <property type="nucleotide sequence ID" value="XM_005823691.1"/>
</dbReference>
<dbReference type="SUPFAM" id="SSF52743">
    <property type="entry name" value="Subtilisin-like"/>
    <property type="match status" value="1"/>
</dbReference>
<feature type="transmembrane region" description="Helical" evidence="3">
    <location>
        <begin position="1769"/>
        <end position="1792"/>
    </location>
</feature>
<keyword evidence="7" id="KW-1185">Reference proteome</keyword>
<sequence length="2006" mass="218669">MDHSWMRVPMMKGTKIQEQHARDLCLTVLLVFAGLAMVGYVEDDENVILLQNRAISTASQQSFLHDLNMTDGECLQVLIQISPELVGPLRENANVTLGGYLNHNAFTMVCPLGECKELQETKHVRWMGRRHAYDKLGFDMQELSLAGETGNQKRSRSCLRDYRTFARDLERMVSMYVGAGEHFIVQEIILRVADLVEVDWIEPTFAYVTRNFAAGKIVLSGSSEDSRLSTKLFTKTIATPLNGSGQVIAIADTGADFDNCMLWQQPFPFPCLGSYRYCFLAQPDFVSFVREMQTRTQDGPLLAGFSLRGDSSMDLLLSAWSEVRPKLLEILTLDSTCLSCGGKIVTEQGIDRFIPKQSTAYEKTDTTPQLVMDTIGTEYRYFSNLMFEKCMCWFTTPSPGTITPVVSEQWTGPSLPALDTNLLQSMCNITRGGGKYPDPRSLPRYPNGTLPGRREHHYQPLQRDLGSKVDRSSYFPMRLIVLSRRKLVWTADWKPRSQFSALHEWWKIYTTVPPYDRADHSRRKLIGYYTFPGCSPCGLCNRVRIDISSFPSSSFSRSLPALLARTEALSIQLAPLTDDWRFDEFAARYTDFSLVMNVDVTVNNEASRQVAQFGIAVCVLSNETFARSTSAQLKDLSYWNTTCLNSQGFQHLLSSSSSSSSSPFKVNVPFYTMASNSTLPKTADGFVIYVMNAASQAGAVSVYVSVRGQLYANSIPCSDKRDGDLLPSFDSRTTKIRSDDRRGVDSVGDANVCADTNKNYCDGSSSSGRQVDLCGVCGGGCFPPACSLSHCISSSSLLARVRFVDQFAAAGGTVSRTFLPAHRCPSDYGSIVPCLDLGCSAALGTCQGRKETYNIDTLLLSLTSGAEFKFPAGSLLVDGRRDDRRWLLTISSFLPIQGIFRNGQDGAIGGVQLSLLPAPAVMLSSAPSQLQVLGTLAELEQALKTFTVTCSSSPNNILDRQRLLRMELQLFLNGTSVNLDGTIGTQCKVGWRGAGCNIVQHRKEIVLSCAPQDQGARFIAPSDMLPGRRPILNRQGHGTHVAASAGGEAYDPVAFPSLPLSTPLSIHNSIASSAKLMVVDISSSSSLYLSPPDSITLLLTRPYNDGARIFLNPWSCSDFRWWKEQETSFSYNYLIAQDASLHGDPQICNRYTIDSRDVDDFVHSHPDLLVIFSAGDSEGGYSSVSSPGTCKNCLTVGMSQLWEQEEVAGAEYLLDQCRPEDCPQLFWEQGSGTSGVCVDSSSSPPSQLASCCAFKYGGDNPETIDYRNQLGFAVSQQGTLTSYVSKVANAPPTYIGNLYTDKSRLKMERVKPELMAPGVNVLSARSDGDPNSGGVRGCRCCMNSGGDDKSSIVALTGSSMSAAQVAAAAALVRSYFEQGFFPLGTAGGNVWSPSAALVKAVLLASADKMLKKEEASGERTDISSLSLPNPYEGFGRLHLLNVIQLNEQTPLTDRCTCLGSNDLLFSPANDPDGKRKQLLGPNYGKTCAPWDKNLCNETLVGGGEPDISCCKSWCWVSPTCQVAIPSPRYPGMFFSYLICPSDLSVLDACPWRNQAVNINVRMLVRDAKIVGAAGEGVSRTFEDLQAKVSPQEFSLSQNDTLLYSLAITGASQSSPFKVTLVYTDPAPALASSTLLVNDLDLSVSVTPITAAIGSSMTMNQVLQLPVNQVEEQTYYGNGKLLGDDVNNVEQVRITQAGPSVVNVTVRGKRVVQGLNTSDLCQTFAIVVSGDLAGLVGDSMQADYTGMRYGICGRPAGPAEAKKKSQVWKLIIAIVIPCFVGLLIFICIMRFLYMKRVRRLAGGGGGGGMEQFAGIKYMSTVTPLECVSGRARGGGLDRILLEFGQSQDGYYVGQTCSITAGPGSEQGPVIITDYDGSTAVAYGNFKTAPTTDSYYTIGNHGRSGPIVSRAKIFDYKVGVLGMIGAPWMPRRTADSSILQRAEKQKKEQKKSAGRVEQEQQQEQQQEQPALFCRASNKLVKDMVQSVVEARTTHGQKTRDQLARLNIG</sequence>
<dbReference type="InterPro" id="IPR008979">
    <property type="entry name" value="Galactose-bd-like_sf"/>
</dbReference>
<name>L1IKK8_GUITC</name>
<reference evidence="7" key="2">
    <citation type="submission" date="2012-11" db="EMBL/GenBank/DDBJ databases">
        <authorList>
            <person name="Kuo A."/>
            <person name="Curtis B.A."/>
            <person name="Tanifuji G."/>
            <person name="Burki F."/>
            <person name="Gruber A."/>
            <person name="Irimia M."/>
            <person name="Maruyama S."/>
            <person name="Arias M.C."/>
            <person name="Ball S.G."/>
            <person name="Gile G.H."/>
            <person name="Hirakawa Y."/>
            <person name="Hopkins J.F."/>
            <person name="Rensing S.A."/>
            <person name="Schmutz J."/>
            <person name="Symeonidi A."/>
            <person name="Elias M."/>
            <person name="Eveleigh R.J."/>
            <person name="Herman E.K."/>
            <person name="Klute M.J."/>
            <person name="Nakayama T."/>
            <person name="Obornik M."/>
            <person name="Reyes-Prieto A."/>
            <person name="Armbrust E.V."/>
            <person name="Aves S.J."/>
            <person name="Beiko R.G."/>
            <person name="Coutinho P."/>
            <person name="Dacks J.B."/>
            <person name="Durnford D.G."/>
            <person name="Fast N.M."/>
            <person name="Green B.R."/>
            <person name="Grisdale C."/>
            <person name="Hempe F."/>
            <person name="Henrissat B."/>
            <person name="Hoppner M.P."/>
            <person name="Ishida K.-I."/>
            <person name="Kim E."/>
            <person name="Koreny L."/>
            <person name="Kroth P.G."/>
            <person name="Liu Y."/>
            <person name="Malik S.-B."/>
            <person name="Maier U.G."/>
            <person name="McRose D."/>
            <person name="Mock T."/>
            <person name="Neilson J.A."/>
            <person name="Onodera N.T."/>
            <person name="Poole A.M."/>
            <person name="Pritham E.J."/>
            <person name="Richards T.A."/>
            <person name="Rocap G."/>
            <person name="Roy S.W."/>
            <person name="Sarai C."/>
            <person name="Schaack S."/>
            <person name="Shirato S."/>
            <person name="Slamovits C.H."/>
            <person name="Spencer D.F."/>
            <person name="Suzuki S."/>
            <person name="Worden A.Z."/>
            <person name="Zauner S."/>
            <person name="Barry K."/>
            <person name="Bell C."/>
            <person name="Bharti A.K."/>
            <person name="Crow J.A."/>
            <person name="Grimwood J."/>
            <person name="Kramer R."/>
            <person name="Lindquist E."/>
            <person name="Lucas S."/>
            <person name="Salamov A."/>
            <person name="McFadden G.I."/>
            <person name="Lane C.E."/>
            <person name="Keeling P.J."/>
            <person name="Gray M.W."/>
            <person name="Grigoriev I.V."/>
            <person name="Archibald J.M."/>
        </authorList>
    </citation>
    <scope>NUCLEOTIDE SEQUENCE</scope>
    <source>
        <strain evidence="7">CCMP2712</strain>
    </source>
</reference>
<gene>
    <name evidence="5" type="ORF">GUITHDRAFT_145509</name>
</gene>
<dbReference type="KEGG" id="gtt:GUITHDRAFT_145509"/>
<dbReference type="InterPro" id="IPR000209">
    <property type="entry name" value="Peptidase_S8/S53_dom"/>
</dbReference>
<dbReference type="Gene3D" id="2.60.120.380">
    <property type="match status" value="1"/>
</dbReference>
<dbReference type="GeneID" id="17293513"/>
<protein>
    <recommendedName>
        <fullName evidence="4">Peptidase S8/S53 domain-containing protein</fullName>
    </recommendedName>
</protein>
<dbReference type="SUPFAM" id="SSF49785">
    <property type="entry name" value="Galactose-binding domain-like"/>
    <property type="match status" value="1"/>
</dbReference>
<evidence type="ECO:0000313" key="6">
    <source>
        <dbReference type="EnsemblProtists" id="EKX36768"/>
    </source>
</evidence>
<dbReference type="InterPro" id="IPR051048">
    <property type="entry name" value="Peptidase_S8/S53_subtilisin"/>
</dbReference>
<proteinExistence type="inferred from homology"/>
<evidence type="ECO:0000259" key="4">
    <source>
        <dbReference type="Pfam" id="PF00082"/>
    </source>
</evidence>